<evidence type="ECO:0000256" key="1">
    <source>
        <dbReference type="SAM" id="SignalP"/>
    </source>
</evidence>
<accession>A0ABY9Y4W9</accession>
<dbReference type="InterPro" id="IPR026341">
    <property type="entry name" value="T9SS_type_B"/>
</dbReference>
<reference evidence="2 3" key="1">
    <citation type="submission" date="2023-09" db="EMBL/GenBank/DDBJ databases">
        <title>Thalassobella suaedae gen. nov., sp. nov., a marine bacterium of the family Flavobacteriaceae isolated from a halophyte Suaeda japonica.</title>
        <authorList>
            <person name="Lee S.Y."/>
            <person name="Hwang C.Y."/>
        </authorList>
    </citation>
    <scope>NUCLEOTIDE SEQUENCE [LARGE SCALE GENOMIC DNA]</scope>
    <source>
        <strain evidence="2 3">HL-DH10</strain>
    </source>
</reference>
<organism evidence="2 3">
    <name type="scientific">Thalassobellus suaedae</name>
    <dbReference type="NCBI Taxonomy" id="3074124"/>
    <lineage>
        <taxon>Bacteria</taxon>
        <taxon>Pseudomonadati</taxon>
        <taxon>Bacteroidota</taxon>
        <taxon>Flavobacteriia</taxon>
        <taxon>Flavobacteriales</taxon>
        <taxon>Flavobacteriaceae</taxon>
        <taxon>Thalassobellus</taxon>
    </lineage>
</organism>
<feature type="chain" id="PRO_5046723575" evidence="1">
    <location>
        <begin position="22"/>
        <end position="1639"/>
    </location>
</feature>
<dbReference type="Proteomes" id="UP001303407">
    <property type="component" value="Chromosome"/>
</dbReference>
<name>A0ABY9Y4W9_9FLAO</name>
<dbReference type="Pfam" id="PF13585">
    <property type="entry name" value="CHU_C"/>
    <property type="match status" value="1"/>
</dbReference>
<dbReference type="NCBIfam" id="NF038133">
    <property type="entry name" value="choice_anch_L"/>
    <property type="match status" value="1"/>
</dbReference>
<gene>
    <name evidence="2" type="ORF">RHP49_01260</name>
</gene>
<sequence length="1639" mass="181729">MNKCLHTYFFLVIFCCSFSLVFSQKITVDNSANLEQLIQDNLEKGCVSITNITSSINGSSYGFSSYAQFNRGNSNFPFQSGIMMTTGNALSAGNSTITPTLSDGPTNWGSDSDLEAALGVNNTYNTTVIEFDFVSTSNQLQFNYLLASEEYESVNSCQFSDGFAFLIKPTGSGSAYDNIAVIPNTTTPVNTGNIHPQIGSNCPAINEQYFEGYNLGDTNYEGRTTVLTASTAIVPYAQYHIKLVIADQSDETFDSAVFIEADSFKILDLGDDISTCSGAALLNADIQNPSATYRWFLNNNEIDGQTNSTLNAIQSGTYSVEVTVPLNDSACVEEDDIIVVLNTEENISPISDYEMCDDVSNGVGVESFDLSLKDSEIITNIQNIPFTNYTFSYHLSDADARNNNGITTIENTISPQPIIVRIEDTDTGCLGFTRFNLIVNPIPNITPPTTLNVCDSDENPDGYSIIDLTEKDDEITGGQNNLIVTYYSNPDDADIGSGDNQIITYTNSTTPSDTVFVRVYDTQTGCYNTTTLDINMDISPIVNTDTQYIDACDHDPIDGFATFDLTEVLADIIGTLTGVTPSFHETYLDAESGSNPIADATNYNNIQQNLQEVYVRIEDDNTRCYRIVPIEIHTNLLLTGTSVEDFALCDTEGSGGIIGFPLNTVQSFIANGLPNIKVTFYDSEDDRDNSNNPIPKGVLFEVSATSPKTLYIRIDNGDCNEVAEIRLIVNPILLFEPTAPITYCDNDDDVTDGSVSVDLSYFDDIVTGGNTDFTTRYFLQQDDTNNDALALPPFHTVTGTETIYVRIENVDTGCKTVSNFDIEIIQAPETTNPDPIIICDNDQDGFSIINLNDVITKVVTDPTQFNIDFYTSLDDADAGNNPIPVSERDTYNSNTQTIYIKVENTTCYKITPLEVIINTTPVFPIIEPLQVCEDDNDQIEAFILSDKDAEILNGQIGKEVYYFEKETDALTGNTANAIDKYNDFFNTSPTQTIYVRVENITAPDCYGTDAFTIRVSSNPIYNTAFEDYFQCDDESNDEKHLFDLNEKITEIKQGAPNPDDLEISFHLFDDDAQFGNLPVSLQYTNISNPQKLYVRIKSTNTQCIVVDEFDIKIIPAPNLTDASPFRVCDNDSNRYDGVTEFNLDDADYQNLDRIQTGVVVHYFENFDDINQDDALDNSLAIANPTNYISNTKTVYIKVTNTLTECFTIIPLDLVVESPPVINNIGTILICDNDTNTYDLLQVNYMLLTDPSTASISYYNSIDDAKDDNATPIGNIFNYTSSIHTIFVRLENTDFNCFVTTSFNLQINPNPIAYTPEDLTECDDDYDGVFEFDLSQNDDDIVGTQNPTLFTVTYYTDLTKAEAGIAEINYSHPAINGDIIFARIENKDTRCYDITQFTVFVNPLPAIYINDVIPLCVNNLPLIIDAQTENPADTYLWSTGETTPQIELDLGDIGNYWVTVTRAYTNAPSCEYTKSFSVIESAIADINFTTTVDFAEPNKITIDASGIGDYVYILDNGEPQVSNVFENVTLGPHTVTVRDLNGCEDISQEVTVFDIPKFVTPNNDGYFDTWHVVDHNQLPGTIVYIYDRYGKLIKTLPHTSIGWDGTYNGYNMPADDYWFVANIIQQGNAFTIKGHFALKR</sequence>
<dbReference type="InterPro" id="IPR049804">
    <property type="entry name" value="Choice_anch_L"/>
</dbReference>
<evidence type="ECO:0000313" key="3">
    <source>
        <dbReference type="Proteomes" id="UP001303407"/>
    </source>
</evidence>
<evidence type="ECO:0000313" key="2">
    <source>
        <dbReference type="EMBL" id="WNH12893.1"/>
    </source>
</evidence>
<keyword evidence="1" id="KW-0732">Signal</keyword>
<keyword evidence="3" id="KW-1185">Reference proteome</keyword>
<dbReference type="EMBL" id="CP134536">
    <property type="protein sequence ID" value="WNH12893.1"/>
    <property type="molecule type" value="Genomic_DNA"/>
</dbReference>
<proteinExistence type="predicted"/>
<dbReference type="RefSeq" id="WP_415862874.1">
    <property type="nucleotide sequence ID" value="NZ_CP134536.1"/>
</dbReference>
<protein>
    <submittedName>
        <fullName evidence="2">Choice-of-anchor L domain-containing protein</fullName>
    </submittedName>
</protein>
<dbReference type="NCBIfam" id="TIGR04131">
    <property type="entry name" value="Bac_Flav_CTERM"/>
    <property type="match status" value="1"/>
</dbReference>
<feature type="signal peptide" evidence="1">
    <location>
        <begin position="1"/>
        <end position="21"/>
    </location>
</feature>